<name>A0A9N9JXX5_9GLOM</name>
<sequence length="57" mass="6418">IFDSSAVKGTCRGGMLCNVSFTNWRTGGYMLLSFVIVYTEPRDETPDYTYCLNTLLP</sequence>
<dbReference type="AlphaFoldDB" id="A0A9N9JXX5"/>
<protein>
    <submittedName>
        <fullName evidence="1">10546_t:CDS:1</fullName>
    </submittedName>
</protein>
<keyword evidence="2" id="KW-1185">Reference proteome</keyword>
<feature type="non-terminal residue" evidence="1">
    <location>
        <position position="1"/>
    </location>
</feature>
<comment type="caution">
    <text evidence="1">The sequence shown here is derived from an EMBL/GenBank/DDBJ whole genome shotgun (WGS) entry which is preliminary data.</text>
</comment>
<dbReference type="EMBL" id="CAJVPY010035966">
    <property type="protein sequence ID" value="CAG8801543.1"/>
    <property type="molecule type" value="Genomic_DNA"/>
</dbReference>
<feature type="non-terminal residue" evidence="1">
    <location>
        <position position="57"/>
    </location>
</feature>
<evidence type="ECO:0000313" key="2">
    <source>
        <dbReference type="Proteomes" id="UP000789405"/>
    </source>
</evidence>
<dbReference type="Proteomes" id="UP000789405">
    <property type="component" value="Unassembled WGS sequence"/>
</dbReference>
<proteinExistence type="predicted"/>
<accession>A0A9N9JXX5</accession>
<reference evidence="1" key="1">
    <citation type="submission" date="2021-06" db="EMBL/GenBank/DDBJ databases">
        <authorList>
            <person name="Kallberg Y."/>
            <person name="Tangrot J."/>
            <person name="Rosling A."/>
        </authorList>
    </citation>
    <scope>NUCLEOTIDE SEQUENCE</scope>
    <source>
        <strain evidence="1">MA453B</strain>
    </source>
</reference>
<evidence type="ECO:0000313" key="1">
    <source>
        <dbReference type="EMBL" id="CAG8801543.1"/>
    </source>
</evidence>
<gene>
    <name evidence="1" type="ORF">DERYTH_LOCUS23476</name>
</gene>
<organism evidence="1 2">
    <name type="scientific">Dentiscutata erythropus</name>
    <dbReference type="NCBI Taxonomy" id="1348616"/>
    <lineage>
        <taxon>Eukaryota</taxon>
        <taxon>Fungi</taxon>
        <taxon>Fungi incertae sedis</taxon>
        <taxon>Mucoromycota</taxon>
        <taxon>Glomeromycotina</taxon>
        <taxon>Glomeromycetes</taxon>
        <taxon>Diversisporales</taxon>
        <taxon>Gigasporaceae</taxon>
        <taxon>Dentiscutata</taxon>
    </lineage>
</organism>